<evidence type="ECO:0000259" key="1">
    <source>
        <dbReference type="Pfam" id="PF13401"/>
    </source>
</evidence>
<comment type="caution">
    <text evidence="2">The sequence shown here is derived from an EMBL/GenBank/DDBJ whole genome shotgun (WGS) entry which is preliminary data.</text>
</comment>
<evidence type="ECO:0000313" key="2">
    <source>
        <dbReference type="EMBL" id="RUR67543.1"/>
    </source>
</evidence>
<evidence type="ECO:0000313" key="3">
    <source>
        <dbReference type="Proteomes" id="UP000281118"/>
    </source>
</evidence>
<dbReference type="GO" id="GO:0016887">
    <property type="term" value="F:ATP hydrolysis activity"/>
    <property type="evidence" value="ECO:0007669"/>
    <property type="project" value="InterPro"/>
</dbReference>
<dbReference type="InterPro" id="IPR049945">
    <property type="entry name" value="AAA_22"/>
</dbReference>
<organism evidence="2 3">
    <name type="scientific">Variovorax guangxiensis</name>
    <dbReference type="NCBI Taxonomy" id="1775474"/>
    <lineage>
        <taxon>Bacteria</taxon>
        <taxon>Pseudomonadati</taxon>
        <taxon>Pseudomonadota</taxon>
        <taxon>Betaproteobacteria</taxon>
        <taxon>Burkholderiales</taxon>
        <taxon>Comamonadaceae</taxon>
        <taxon>Variovorax</taxon>
    </lineage>
</organism>
<proteinExistence type="predicted"/>
<dbReference type="AlphaFoldDB" id="A0A433MIA2"/>
<protein>
    <recommendedName>
        <fullName evidence="1">ORC1/DEAH AAA+ ATPase domain-containing protein</fullName>
    </recommendedName>
</protein>
<dbReference type="InterPro" id="IPR027417">
    <property type="entry name" value="P-loop_NTPase"/>
</dbReference>
<accession>A0A433MIA2</accession>
<dbReference type="OrthoDB" id="9086539at2"/>
<gene>
    <name evidence="2" type="ORF">EJP67_10800</name>
</gene>
<dbReference type="RefSeq" id="WP_126021682.1">
    <property type="nucleotide sequence ID" value="NZ_RXFT01000003.1"/>
</dbReference>
<dbReference type="Gene3D" id="3.40.50.300">
    <property type="entry name" value="P-loop containing nucleotide triphosphate hydrolases"/>
    <property type="match status" value="1"/>
</dbReference>
<dbReference type="Proteomes" id="UP000281118">
    <property type="component" value="Unassembled WGS sequence"/>
</dbReference>
<reference evidence="2 3" key="1">
    <citation type="submission" date="2018-12" db="EMBL/GenBank/DDBJ databases">
        <title>The genome sequences of Variovorax guangxiensis DSM 27352.</title>
        <authorList>
            <person name="Gao J."/>
            <person name="Sun J."/>
        </authorList>
    </citation>
    <scope>NUCLEOTIDE SEQUENCE [LARGE SCALE GENOMIC DNA]</scope>
    <source>
        <strain evidence="2 3">DSM 27352</strain>
    </source>
</reference>
<sequence length="380" mass="43132">MPSKDKATTSSIARLAARGREVDPLVAKFREEIILHPHFQDGMDELAERIQYGNKQSITAVIGPTSIGKTAMIDEFSHEFSEAMAGVPEENRTRLLTLELAAPEAGPFKWKDDLYIPALEALEEPCADWKIDVNEVRERFNSGDCHPAFSTQKLHVPEYRNLFFKAVDRAKVLAVLFDEADHLRRPTSDSGIFQNYDSLKSRSNTCSAHFALFGTVLLTDIFKQNGQISKRIYPIWQTPYSIKEMRHFCSGLLSIEEKSPVKLNFSIVQKQNELFSDSLGYLGLAHEQFDRAIVRAIDRGQKHLSWTDMTRERLHTSQLEGILNDTIQFMKVMKELDESLKEKRRIFFGSAEAQSTPETPPSAVVKAPFKAKLKRETLGP</sequence>
<feature type="domain" description="ORC1/DEAH AAA+ ATPase" evidence="1">
    <location>
        <begin position="55"/>
        <end position="219"/>
    </location>
</feature>
<dbReference type="EMBL" id="RXFT01000003">
    <property type="protein sequence ID" value="RUR67543.1"/>
    <property type="molecule type" value="Genomic_DNA"/>
</dbReference>
<dbReference type="Pfam" id="PF13401">
    <property type="entry name" value="AAA_22"/>
    <property type="match status" value="1"/>
</dbReference>
<name>A0A433MIA2_9BURK</name>
<dbReference type="SUPFAM" id="SSF52540">
    <property type="entry name" value="P-loop containing nucleoside triphosphate hydrolases"/>
    <property type="match status" value="1"/>
</dbReference>